<keyword evidence="3" id="KW-1185">Reference proteome</keyword>
<proteinExistence type="predicted"/>
<evidence type="ECO:0000313" key="1">
    <source>
        <dbReference type="EMBL" id="KRG61440.1"/>
    </source>
</evidence>
<organism evidence="2 3">
    <name type="scientific">Stenotrophomonas humi</name>
    <dbReference type="NCBI Taxonomy" id="405444"/>
    <lineage>
        <taxon>Bacteria</taxon>
        <taxon>Pseudomonadati</taxon>
        <taxon>Pseudomonadota</taxon>
        <taxon>Gammaproteobacteria</taxon>
        <taxon>Lysobacterales</taxon>
        <taxon>Lysobacteraceae</taxon>
        <taxon>Stenotrophomonas</taxon>
    </lineage>
</organism>
<reference evidence="2 3" key="1">
    <citation type="submission" date="2015-05" db="EMBL/GenBank/DDBJ databases">
        <title>Genome sequencing and analysis of members of genus Stenotrophomonas.</title>
        <authorList>
            <person name="Patil P.P."/>
            <person name="Midha S."/>
            <person name="Patil P.B."/>
        </authorList>
    </citation>
    <scope>NUCLEOTIDE SEQUENCE [LARGE SCALE GENOMIC DNA]</scope>
    <source>
        <strain evidence="2 3">DSM 18929</strain>
    </source>
</reference>
<gene>
    <name evidence="2" type="ORF">ABB26_08730</name>
    <name evidence="1" type="ORF">ABB26_18325</name>
</gene>
<dbReference type="STRING" id="405444.ABB26_08730"/>
<name>A0A0R0C4C5_9GAMM</name>
<dbReference type="EMBL" id="LDJI01000064">
    <property type="protein sequence ID" value="KRG61440.1"/>
    <property type="molecule type" value="Genomic_DNA"/>
</dbReference>
<evidence type="ECO:0000313" key="3">
    <source>
        <dbReference type="Proteomes" id="UP000050864"/>
    </source>
</evidence>
<accession>A0A0R0C4C5</accession>
<dbReference type="Proteomes" id="UP000050864">
    <property type="component" value="Unassembled WGS sequence"/>
</dbReference>
<comment type="caution">
    <text evidence="2">The sequence shown here is derived from an EMBL/GenBank/DDBJ whole genome shotgun (WGS) entry which is preliminary data.</text>
</comment>
<dbReference type="EMBL" id="LDJI01000015">
    <property type="protein sequence ID" value="KRG64256.1"/>
    <property type="molecule type" value="Genomic_DNA"/>
</dbReference>
<protein>
    <submittedName>
        <fullName evidence="2">Uncharacterized protein</fullName>
    </submittedName>
</protein>
<sequence length="78" mass="8862">MSRAHRFDGSAPINAAGVEQLVRVEAYFPDNCFVLFAGLFKLAQRGFNLSLLRRRRCKRSFQCRDLSSGIPFDQAHSN</sequence>
<evidence type="ECO:0000313" key="2">
    <source>
        <dbReference type="EMBL" id="KRG64256.1"/>
    </source>
</evidence>
<dbReference type="AlphaFoldDB" id="A0A0R0C4C5"/>